<organism evidence="5 6">
    <name type="scientific">Kingdonia uniflora</name>
    <dbReference type="NCBI Taxonomy" id="39325"/>
    <lineage>
        <taxon>Eukaryota</taxon>
        <taxon>Viridiplantae</taxon>
        <taxon>Streptophyta</taxon>
        <taxon>Embryophyta</taxon>
        <taxon>Tracheophyta</taxon>
        <taxon>Spermatophyta</taxon>
        <taxon>Magnoliopsida</taxon>
        <taxon>Ranunculales</taxon>
        <taxon>Circaeasteraceae</taxon>
        <taxon>Kingdonia</taxon>
    </lineage>
</organism>
<dbReference type="SMART" id="SM01382">
    <property type="entry name" value="Ribosomal_L2_C"/>
    <property type="match status" value="1"/>
</dbReference>
<evidence type="ECO:0000313" key="6">
    <source>
        <dbReference type="Proteomes" id="UP000541444"/>
    </source>
</evidence>
<name>A0A7J7M285_9MAGN</name>
<comment type="similarity">
    <text evidence="1">Belongs to the universal ribosomal protein uL2 family.</text>
</comment>
<evidence type="ECO:0000256" key="3">
    <source>
        <dbReference type="ARBA" id="ARBA00023274"/>
    </source>
</evidence>
<dbReference type="AlphaFoldDB" id="A0A7J7M285"/>
<dbReference type="Pfam" id="PF03947">
    <property type="entry name" value="Ribosomal_L2_C"/>
    <property type="match status" value="1"/>
</dbReference>
<proteinExistence type="inferred from homology"/>
<evidence type="ECO:0000259" key="4">
    <source>
        <dbReference type="SMART" id="SM01382"/>
    </source>
</evidence>
<sequence>MVVNVLPLRSIHEASVVRNVEHHIGDRGTLMRASRDYAIVISHNPDIGISKIKLPSGAKKIVPSGYRAMIG</sequence>
<dbReference type="PANTHER" id="PTHR13691">
    <property type="entry name" value="RIBOSOMAL PROTEIN L2"/>
    <property type="match status" value="1"/>
</dbReference>
<dbReference type="InterPro" id="IPR014722">
    <property type="entry name" value="Rib_uL2_dom2"/>
</dbReference>
<gene>
    <name evidence="5" type="ORF">GIB67_004165</name>
</gene>
<protein>
    <recommendedName>
        <fullName evidence="4">Large ribosomal subunit protein uL2 C-terminal domain-containing protein</fullName>
    </recommendedName>
</protein>
<keyword evidence="6" id="KW-1185">Reference proteome</keyword>
<dbReference type="SUPFAM" id="SSF50104">
    <property type="entry name" value="Translation proteins SH3-like domain"/>
    <property type="match status" value="1"/>
</dbReference>
<dbReference type="GO" id="GO:0003735">
    <property type="term" value="F:structural constituent of ribosome"/>
    <property type="evidence" value="ECO:0007669"/>
    <property type="project" value="InterPro"/>
</dbReference>
<comment type="caution">
    <text evidence="5">The sequence shown here is derived from an EMBL/GenBank/DDBJ whole genome shotgun (WGS) entry which is preliminary data.</text>
</comment>
<dbReference type="EMBL" id="JACGCM010001819">
    <property type="protein sequence ID" value="KAF6148979.1"/>
    <property type="molecule type" value="Genomic_DNA"/>
</dbReference>
<dbReference type="Proteomes" id="UP000541444">
    <property type="component" value="Unassembled WGS sequence"/>
</dbReference>
<accession>A0A7J7M285</accession>
<dbReference type="GO" id="GO:0002181">
    <property type="term" value="P:cytoplasmic translation"/>
    <property type="evidence" value="ECO:0007669"/>
    <property type="project" value="TreeGrafter"/>
</dbReference>
<feature type="domain" description="Large ribosomal subunit protein uL2 C-terminal" evidence="4">
    <location>
        <begin position="4"/>
        <end position="71"/>
    </location>
</feature>
<dbReference type="Gene3D" id="2.30.30.30">
    <property type="match status" value="1"/>
</dbReference>
<keyword evidence="2" id="KW-0689">Ribosomal protein</keyword>
<dbReference type="GO" id="GO:0003723">
    <property type="term" value="F:RNA binding"/>
    <property type="evidence" value="ECO:0007669"/>
    <property type="project" value="TreeGrafter"/>
</dbReference>
<evidence type="ECO:0000313" key="5">
    <source>
        <dbReference type="EMBL" id="KAF6148979.1"/>
    </source>
</evidence>
<keyword evidence="3" id="KW-0687">Ribonucleoprotein</keyword>
<dbReference type="InterPro" id="IPR008991">
    <property type="entry name" value="Translation_prot_SH3-like_sf"/>
</dbReference>
<dbReference type="GO" id="GO:0022625">
    <property type="term" value="C:cytosolic large ribosomal subunit"/>
    <property type="evidence" value="ECO:0007669"/>
    <property type="project" value="TreeGrafter"/>
</dbReference>
<reference evidence="5 6" key="1">
    <citation type="journal article" date="2020" name="IScience">
        <title>Genome Sequencing of the Endangered Kingdonia uniflora (Circaeasteraceae, Ranunculales) Reveals Potential Mechanisms of Evolutionary Specialization.</title>
        <authorList>
            <person name="Sun Y."/>
            <person name="Deng T."/>
            <person name="Zhang A."/>
            <person name="Moore M.J."/>
            <person name="Landis J.B."/>
            <person name="Lin N."/>
            <person name="Zhang H."/>
            <person name="Zhang X."/>
            <person name="Huang J."/>
            <person name="Zhang X."/>
            <person name="Sun H."/>
            <person name="Wang H."/>
        </authorList>
    </citation>
    <scope>NUCLEOTIDE SEQUENCE [LARGE SCALE GENOMIC DNA]</scope>
    <source>
        <strain evidence="5">TB1705</strain>
        <tissue evidence="5">Leaf</tissue>
    </source>
</reference>
<dbReference type="OrthoDB" id="1704482at2759"/>
<dbReference type="PANTHER" id="PTHR13691:SF16">
    <property type="entry name" value="LARGE RIBOSOMAL SUBUNIT PROTEIN UL2"/>
    <property type="match status" value="1"/>
</dbReference>
<evidence type="ECO:0000256" key="1">
    <source>
        <dbReference type="ARBA" id="ARBA00005636"/>
    </source>
</evidence>
<evidence type="ECO:0000256" key="2">
    <source>
        <dbReference type="ARBA" id="ARBA00022980"/>
    </source>
</evidence>
<dbReference type="InterPro" id="IPR002171">
    <property type="entry name" value="Ribosomal_uL2"/>
</dbReference>
<dbReference type="InterPro" id="IPR022669">
    <property type="entry name" value="Ribosomal_uL2_C"/>
</dbReference>